<feature type="compositionally biased region" description="Pro residues" evidence="1">
    <location>
        <begin position="22"/>
        <end position="31"/>
    </location>
</feature>
<organism evidence="3 4">
    <name type="scientific">Streptomyces edwardsiae</name>
    <dbReference type="NCBI Taxonomy" id="3075527"/>
    <lineage>
        <taxon>Bacteria</taxon>
        <taxon>Bacillati</taxon>
        <taxon>Actinomycetota</taxon>
        <taxon>Actinomycetes</taxon>
        <taxon>Kitasatosporales</taxon>
        <taxon>Streptomycetaceae</taxon>
        <taxon>Streptomyces</taxon>
    </lineage>
</organism>
<name>A0ABU2QC07_9ACTN</name>
<comment type="caution">
    <text evidence="3">The sequence shown here is derived from an EMBL/GenBank/DDBJ whole genome shotgun (WGS) entry which is preliminary data.</text>
</comment>
<feature type="region of interest" description="Disordered" evidence="1">
    <location>
        <begin position="1"/>
        <end position="39"/>
    </location>
</feature>
<proteinExistence type="predicted"/>
<evidence type="ECO:0008006" key="5">
    <source>
        <dbReference type="Google" id="ProtNLM"/>
    </source>
</evidence>
<dbReference type="RefSeq" id="WP_311709704.1">
    <property type="nucleotide sequence ID" value="NZ_JAVRFB010000005.1"/>
</dbReference>
<evidence type="ECO:0000256" key="2">
    <source>
        <dbReference type="SAM" id="Phobius"/>
    </source>
</evidence>
<keyword evidence="2" id="KW-0472">Membrane</keyword>
<reference evidence="4" key="1">
    <citation type="submission" date="2023-07" db="EMBL/GenBank/DDBJ databases">
        <title>30 novel species of actinomycetes from the DSMZ collection.</title>
        <authorList>
            <person name="Nouioui I."/>
        </authorList>
    </citation>
    <scope>NUCLEOTIDE SEQUENCE [LARGE SCALE GENOMIC DNA]</scope>
    <source>
        <strain evidence="4">DSM 41635</strain>
    </source>
</reference>
<evidence type="ECO:0000313" key="3">
    <source>
        <dbReference type="EMBL" id="MDT0401982.1"/>
    </source>
</evidence>
<gene>
    <name evidence="3" type="ORF">RM528_08935</name>
</gene>
<evidence type="ECO:0000256" key="1">
    <source>
        <dbReference type="SAM" id="MobiDB-lite"/>
    </source>
</evidence>
<sequence length="201" mass="21516">MSDSTSERPKAVPALPLSAEPPTVPPTPVPSTPGARRPGNRTRVIAAAVAVLLIGGGVAYWALSRDGDPTDHVEVSGGKLVVDDSDSYDDSDDEYCDDTDIYSFNDCDTNNGTEPESTYEFVYKITNKGDEPANYSVLVNAFDEGGDYLGQTYIGAEHLAAGETDADKSEFTSYGTFEDKHEVSDIASVKVAYVERMALAN</sequence>
<feature type="transmembrane region" description="Helical" evidence="2">
    <location>
        <begin position="44"/>
        <end position="63"/>
    </location>
</feature>
<dbReference type="EMBL" id="JAVRFB010000005">
    <property type="protein sequence ID" value="MDT0401982.1"/>
    <property type="molecule type" value="Genomic_DNA"/>
</dbReference>
<feature type="compositionally biased region" description="Basic and acidic residues" evidence="1">
    <location>
        <begin position="1"/>
        <end position="10"/>
    </location>
</feature>
<accession>A0ABU2QC07</accession>
<dbReference type="Proteomes" id="UP001180503">
    <property type="component" value="Unassembled WGS sequence"/>
</dbReference>
<keyword evidence="2" id="KW-1133">Transmembrane helix</keyword>
<protein>
    <recommendedName>
        <fullName evidence="5">DUF4352 domain-containing protein</fullName>
    </recommendedName>
</protein>
<keyword evidence="2" id="KW-0812">Transmembrane</keyword>
<evidence type="ECO:0000313" key="4">
    <source>
        <dbReference type="Proteomes" id="UP001180503"/>
    </source>
</evidence>